<dbReference type="Proteomes" id="UP001162501">
    <property type="component" value="Chromosome 5"/>
</dbReference>
<dbReference type="EMBL" id="OX596089">
    <property type="protein sequence ID" value="CAI9710156.1"/>
    <property type="molecule type" value="Genomic_DNA"/>
</dbReference>
<evidence type="ECO:0000313" key="2">
    <source>
        <dbReference type="Proteomes" id="UP001162501"/>
    </source>
</evidence>
<protein>
    <submittedName>
        <fullName evidence="1">Uncharacterized protein</fullName>
    </submittedName>
</protein>
<reference evidence="1" key="1">
    <citation type="submission" date="2023-05" db="EMBL/GenBank/DDBJ databases">
        <authorList>
            <consortium name="ELIXIR-Norway"/>
        </authorList>
    </citation>
    <scope>NUCLEOTIDE SEQUENCE</scope>
</reference>
<sequence length="74" mass="8059">MRARRQRQEFCRSKRALHTKGSAFNSTQPSGCPGHRVKSINSTQPSGCPGHRVKSITLASAPLLHADASLLPEH</sequence>
<accession>A0ACB0FB51</accession>
<evidence type="ECO:0000313" key="1">
    <source>
        <dbReference type="EMBL" id="CAI9710156.1"/>
    </source>
</evidence>
<proteinExistence type="predicted"/>
<name>A0ACB0FB51_RANTA</name>
<gene>
    <name evidence="1" type="ORF">MRATA1EN3_LOCUS21369</name>
</gene>
<organism evidence="1 2">
    <name type="scientific">Rangifer tarandus platyrhynchus</name>
    <name type="common">Svalbard reindeer</name>
    <dbReference type="NCBI Taxonomy" id="3082113"/>
    <lineage>
        <taxon>Eukaryota</taxon>
        <taxon>Metazoa</taxon>
        <taxon>Chordata</taxon>
        <taxon>Craniata</taxon>
        <taxon>Vertebrata</taxon>
        <taxon>Euteleostomi</taxon>
        <taxon>Mammalia</taxon>
        <taxon>Eutheria</taxon>
        <taxon>Laurasiatheria</taxon>
        <taxon>Artiodactyla</taxon>
        <taxon>Ruminantia</taxon>
        <taxon>Pecora</taxon>
        <taxon>Cervidae</taxon>
        <taxon>Odocoileinae</taxon>
        <taxon>Rangifer</taxon>
    </lineage>
</organism>